<evidence type="ECO:0008006" key="3">
    <source>
        <dbReference type="Google" id="ProtNLM"/>
    </source>
</evidence>
<gene>
    <name evidence="1" type="ORF">JYA63_03455</name>
</gene>
<sequence>MKYFFVARLHGLTINQVLNRGIRVLENLRVTNNKSIIESRSDDFFKTMLGKLEYNSLLQGPFVYAEGDYEDDSENVENGRLEFLNYYLRLCQTVGTSLWLTKDNSVRTELGFLYVYDKKLLTIQSVSSNMRTTQFVDCKGGNEDTVFSVEEINDSIKLYTDIFGENTNADLDHYETSKIITMEANRLERFVYFLQSTRTQGFPPGRIAMYCMLLETLLSTSKAEIGHQLAERTALLLGKGIEEREKIYKFIKDAYSVRSANFHGDKLPRKYRSIEKQTELCIEFDNYIRRLFKIIFTNSEITNRYKSNDENTELNKWFNELIFS</sequence>
<comment type="caution">
    <text evidence="1">The sequence shown here is derived from an EMBL/GenBank/DDBJ whole genome shotgun (WGS) entry which is preliminary data.</text>
</comment>
<evidence type="ECO:0000313" key="1">
    <source>
        <dbReference type="EMBL" id="MBN3553308.1"/>
    </source>
</evidence>
<dbReference type="Proteomes" id="UP001296923">
    <property type="component" value="Unassembled WGS sequence"/>
</dbReference>
<organism evidence="1 2">
    <name type="scientific">Fictibacillus nanhaiensis</name>
    <dbReference type="NCBI Taxonomy" id="742169"/>
    <lineage>
        <taxon>Bacteria</taxon>
        <taxon>Bacillati</taxon>
        <taxon>Bacillota</taxon>
        <taxon>Bacilli</taxon>
        <taxon>Bacillales</taxon>
        <taxon>Fictibacillaceae</taxon>
        <taxon>Fictibacillus</taxon>
    </lineage>
</organism>
<dbReference type="EMBL" id="JAFHKR010000037">
    <property type="protein sequence ID" value="MBN3553308.1"/>
    <property type="molecule type" value="Genomic_DNA"/>
</dbReference>
<reference evidence="1 2" key="1">
    <citation type="submission" date="2021-01" db="EMBL/GenBank/DDBJ databases">
        <title>Genome Sequencing of Type Strains.</title>
        <authorList>
            <person name="Lemaire J.F."/>
            <person name="Inderbitzin P."/>
            <person name="Collins S.B."/>
            <person name="Wespe N."/>
            <person name="Knight-Connoni V."/>
        </authorList>
    </citation>
    <scope>NUCLEOTIDE SEQUENCE [LARGE SCALE GENOMIC DNA]</scope>
    <source>
        <strain evidence="1 2">DSM 23009</strain>
    </source>
</reference>
<proteinExistence type="predicted"/>
<name>A0ABS2ZM77_9BACL</name>
<keyword evidence="2" id="KW-1185">Reference proteome</keyword>
<dbReference type="RefSeq" id="WP_205724518.1">
    <property type="nucleotide sequence ID" value="NZ_JAFHKR010000037.1"/>
</dbReference>
<protein>
    <recommendedName>
        <fullName evidence="3">Apea-like HEPN domain-containing protein</fullName>
    </recommendedName>
</protein>
<accession>A0ABS2ZM77</accession>
<evidence type="ECO:0000313" key="2">
    <source>
        <dbReference type="Proteomes" id="UP001296923"/>
    </source>
</evidence>